<evidence type="ECO:0000313" key="2">
    <source>
        <dbReference type="EMBL" id="TNN66751.1"/>
    </source>
</evidence>
<dbReference type="EMBL" id="SRLO01000214">
    <property type="protein sequence ID" value="TNN66751.1"/>
    <property type="molecule type" value="Genomic_DNA"/>
</dbReference>
<comment type="caution">
    <text evidence="2">The sequence shown here is derived from an EMBL/GenBank/DDBJ whole genome shotgun (WGS) entry which is preliminary data.</text>
</comment>
<feature type="compositionally biased region" description="Gly residues" evidence="1">
    <location>
        <begin position="59"/>
        <end position="69"/>
    </location>
</feature>
<name>A0A4Z2HMI3_9TELE</name>
<evidence type="ECO:0000313" key="3">
    <source>
        <dbReference type="Proteomes" id="UP000314294"/>
    </source>
</evidence>
<protein>
    <submittedName>
        <fullName evidence="2">Uncharacterized protein</fullName>
    </submittedName>
</protein>
<dbReference type="AlphaFoldDB" id="A0A4Z2HMI3"/>
<reference evidence="2 3" key="1">
    <citation type="submission" date="2019-03" db="EMBL/GenBank/DDBJ databases">
        <title>First draft genome of Liparis tanakae, snailfish: a comprehensive survey of snailfish specific genes.</title>
        <authorList>
            <person name="Kim W."/>
            <person name="Song I."/>
            <person name="Jeong J.-H."/>
            <person name="Kim D."/>
            <person name="Kim S."/>
            <person name="Ryu S."/>
            <person name="Song J.Y."/>
            <person name="Lee S.K."/>
        </authorList>
    </citation>
    <scope>NUCLEOTIDE SEQUENCE [LARGE SCALE GENOMIC DNA]</scope>
    <source>
        <tissue evidence="2">Muscle</tissue>
    </source>
</reference>
<sequence>MTTANCPGNGELDFRLIFGEDGQQQPLGPAAFGAKTKTSWGVRMMQVAEEEEEAASLDAGGGVRQGGGQKRPLWRAEEWTRSGGGLALGPGGPCGVQMAEGAHLDVNETPGDIRGTDLG</sequence>
<proteinExistence type="predicted"/>
<feature type="region of interest" description="Disordered" evidence="1">
    <location>
        <begin position="51"/>
        <end position="72"/>
    </location>
</feature>
<dbReference type="OrthoDB" id="10483330at2759"/>
<accession>A0A4Z2HMI3</accession>
<dbReference type="Proteomes" id="UP000314294">
    <property type="component" value="Unassembled WGS sequence"/>
</dbReference>
<keyword evidence="3" id="KW-1185">Reference proteome</keyword>
<gene>
    <name evidence="2" type="ORF">EYF80_022993</name>
</gene>
<evidence type="ECO:0000256" key="1">
    <source>
        <dbReference type="SAM" id="MobiDB-lite"/>
    </source>
</evidence>
<organism evidence="2 3">
    <name type="scientific">Liparis tanakae</name>
    <name type="common">Tanaka's snailfish</name>
    <dbReference type="NCBI Taxonomy" id="230148"/>
    <lineage>
        <taxon>Eukaryota</taxon>
        <taxon>Metazoa</taxon>
        <taxon>Chordata</taxon>
        <taxon>Craniata</taxon>
        <taxon>Vertebrata</taxon>
        <taxon>Euteleostomi</taxon>
        <taxon>Actinopterygii</taxon>
        <taxon>Neopterygii</taxon>
        <taxon>Teleostei</taxon>
        <taxon>Neoteleostei</taxon>
        <taxon>Acanthomorphata</taxon>
        <taxon>Eupercaria</taxon>
        <taxon>Perciformes</taxon>
        <taxon>Cottioidei</taxon>
        <taxon>Cottales</taxon>
        <taxon>Liparidae</taxon>
        <taxon>Liparis</taxon>
    </lineage>
</organism>